<keyword evidence="1" id="KW-0472">Membrane</keyword>
<dbReference type="Pfam" id="PF11797">
    <property type="entry name" value="WxLIP_HBD"/>
    <property type="match status" value="1"/>
</dbReference>
<dbReference type="Proteomes" id="UP000187499">
    <property type="component" value="Chromosome"/>
</dbReference>
<evidence type="ECO:0000313" key="4">
    <source>
        <dbReference type="EMBL" id="APX72034.1"/>
    </source>
</evidence>
<dbReference type="AlphaFoldDB" id="A0A1P8Q2C4"/>
<organism evidence="4 5">
    <name type="scientific">Companilactobacillus allii</name>
    <dbReference type="NCBI Taxonomy" id="1847728"/>
    <lineage>
        <taxon>Bacteria</taxon>
        <taxon>Bacillati</taxon>
        <taxon>Bacillota</taxon>
        <taxon>Bacilli</taxon>
        <taxon>Lactobacillales</taxon>
        <taxon>Lactobacillaceae</taxon>
        <taxon>Companilactobacillus</taxon>
    </lineage>
</organism>
<accession>A0A1P8Q2C4</accession>
<sequence length="326" mass="36637">MNKKWIYWFIMTTFLIIGFFNASTTTFADVDGVTVTPLVGDSDVTDRFQIISKDGGERDIKISISNFGIRKLYLKVVPTNATTSADGKMVYTDNVKTGQFGLQASFGSMTKEQKVTLKPNQTKDLTFKVKIPDKKIKGLIMGGFNIYDTTRPSGGSSSVPVWITEDNKSVGGILKLYDLSLGVQHSQPFIYVNLQNTQPGIMKKVIVHMKVKRESWLDRFNLGPNAMIADLTYPKVAPNSKVPIEFNQNQTPIKAGTYKVSGVARSGKAVWNFKKTYTITEKQANDINKRCKNLVYDKTVTYVLIVLVLVSLIFLIFWGLWRQNRS</sequence>
<evidence type="ECO:0000259" key="2">
    <source>
        <dbReference type="Pfam" id="PF06030"/>
    </source>
</evidence>
<name>A0A1P8Q2C4_9LACO</name>
<protein>
    <submittedName>
        <fullName evidence="4">Uncharacterized protein</fullName>
    </submittedName>
</protein>
<feature type="domain" description="WxL Interacting Protein peptidoglycan binding" evidence="2">
    <location>
        <begin position="45"/>
        <end position="146"/>
    </location>
</feature>
<evidence type="ECO:0000313" key="5">
    <source>
        <dbReference type="Proteomes" id="UP000187499"/>
    </source>
</evidence>
<dbReference type="OrthoDB" id="2268253at2"/>
<dbReference type="STRING" id="1847728.BTM29_05420"/>
<evidence type="ECO:0000259" key="3">
    <source>
        <dbReference type="Pfam" id="PF11797"/>
    </source>
</evidence>
<dbReference type="EMBL" id="CP019323">
    <property type="protein sequence ID" value="APX72034.1"/>
    <property type="molecule type" value="Genomic_DNA"/>
</dbReference>
<dbReference type="KEGG" id="lalw:BTM29_05420"/>
<reference evidence="5" key="1">
    <citation type="submission" date="2016-12" db="EMBL/GenBank/DDBJ databases">
        <authorList>
            <person name="Jung M.Y."/>
            <person name="Lee S.H."/>
        </authorList>
    </citation>
    <scope>NUCLEOTIDE SEQUENCE [LARGE SCALE GENOMIC DNA]</scope>
    <source>
        <strain evidence="5">WiKim39</strain>
    </source>
</reference>
<keyword evidence="1" id="KW-1133">Transmembrane helix</keyword>
<gene>
    <name evidence="4" type="ORF">BTM29_05420</name>
</gene>
<dbReference type="Pfam" id="PF06030">
    <property type="entry name" value="WxLIP_PGBD"/>
    <property type="match status" value="1"/>
</dbReference>
<dbReference type="RefSeq" id="WP_076614537.1">
    <property type="nucleotide sequence ID" value="NZ_CP019323.1"/>
</dbReference>
<keyword evidence="5" id="KW-1185">Reference proteome</keyword>
<evidence type="ECO:0000256" key="1">
    <source>
        <dbReference type="SAM" id="Phobius"/>
    </source>
</evidence>
<proteinExistence type="predicted"/>
<dbReference type="InterPro" id="IPR021759">
    <property type="entry name" value="WxLIP_HBD"/>
</dbReference>
<keyword evidence="1" id="KW-0812">Transmembrane</keyword>
<feature type="transmembrane region" description="Helical" evidence="1">
    <location>
        <begin position="300"/>
        <end position="321"/>
    </location>
</feature>
<feature type="domain" description="WxL Interacting Protein host binding" evidence="3">
    <location>
        <begin position="158"/>
        <end position="289"/>
    </location>
</feature>
<dbReference type="InterPro" id="IPR010317">
    <property type="entry name" value="WxLIP_PGBD"/>
</dbReference>